<keyword evidence="8" id="KW-0157">Chromophore</keyword>
<dbReference type="GO" id="GO:0030076">
    <property type="term" value="C:light-harvesting complex"/>
    <property type="evidence" value="ECO:0007669"/>
    <property type="project" value="UniProtKB-KW"/>
</dbReference>
<evidence type="ECO:0000256" key="1">
    <source>
        <dbReference type="ARBA" id="ARBA00004022"/>
    </source>
</evidence>
<keyword evidence="8" id="KW-0148">Chlorophyll</keyword>
<feature type="binding site" description="axial binding residue" evidence="8">
    <location>
        <position position="76"/>
    </location>
    <ligand>
        <name>chlorophyll b</name>
        <dbReference type="ChEBI" id="CHEBI:61721"/>
        <label>1</label>
    </ligand>
    <ligandPart>
        <name>Mg</name>
        <dbReference type="ChEBI" id="CHEBI:25107"/>
    </ligandPart>
</feature>
<keyword evidence="7" id="KW-0437">Light-harvesting polypeptide</keyword>
<name>A0A7S4S3X7_9STRA</name>
<dbReference type="Gene3D" id="1.10.3460.10">
    <property type="entry name" value="Chlorophyll a/b binding protein domain"/>
    <property type="match status" value="1"/>
</dbReference>
<feature type="binding site" description="axial binding residue" evidence="8">
    <location>
        <position position="176"/>
    </location>
    <ligand>
        <name>chlorophyll b</name>
        <dbReference type="ChEBI" id="CHEBI:61721"/>
        <label>3</label>
    </ligand>
    <ligandPart>
        <name>Mg</name>
        <dbReference type="ChEBI" id="CHEBI:25107"/>
    </ligandPart>
</feature>
<evidence type="ECO:0008006" key="11">
    <source>
        <dbReference type="Google" id="ProtNLM"/>
    </source>
</evidence>
<feature type="binding site" description="axial binding residue" evidence="8">
    <location>
        <position position="114"/>
    </location>
    <ligand>
        <name>chlorophyll b</name>
        <dbReference type="ChEBI" id="CHEBI:61721"/>
        <label>1</label>
    </ligand>
    <ligandPart>
        <name>Mg</name>
        <dbReference type="ChEBI" id="CHEBI:25107"/>
    </ligandPart>
</feature>
<evidence type="ECO:0000256" key="2">
    <source>
        <dbReference type="ARBA" id="ARBA00004229"/>
    </source>
</evidence>
<feature type="binding site" evidence="8">
    <location>
        <position position="74"/>
    </location>
    <ligand>
        <name>chlorophyll a</name>
        <dbReference type="ChEBI" id="CHEBI:58416"/>
        <label>1</label>
    </ligand>
</feature>
<evidence type="ECO:0000256" key="3">
    <source>
        <dbReference type="ARBA" id="ARBA00005933"/>
    </source>
</evidence>
<keyword evidence="5" id="KW-0602">Photosynthesis</keyword>
<gene>
    <name evidence="10" type="ORF">DBRI00130_LOCUS28948</name>
</gene>
<sequence>MKLIASALLIGSAAAFAPAQTGKASTSLKAVDATKALGVQTPLGFYDPFRVFGDDPTAVDEEKFESARYIELKHGRVAMLAVVGYLVTYAGVRFPGAENVPSGFAALNEIGGMVWAQMIGTQFVMEMANGGLSLDGKDFTGTQEFAGDFRNGFIDFGWDKQSDAWKEKKRAVELNNGRAAMMGIFGLMTHELMGNVATILPLAK</sequence>
<dbReference type="EMBL" id="HBNS01037067">
    <property type="protein sequence ID" value="CAE4633919.1"/>
    <property type="molecule type" value="Transcribed_RNA"/>
</dbReference>
<dbReference type="AlphaFoldDB" id="A0A7S4S3X7"/>
<dbReference type="PANTHER" id="PTHR21649">
    <property type="entry name" value="CHLOROPHYLL A/B BINDING PROTEIN"/>
    <property type="match status" value="1"/>
</dbReference>
<dbReference type="InterPro" id="IPR022796">
    <property type="entry name" value="Chloroa_b-bind"/>
</dbReference>
<feature type="binding site" evidence="8">
    <location>
        <position position="173"/>
    </location>
    <ligand>
        <name>chlorophyll a</name>
        <dbReference type="ChEBI" id="CHEBI:58416"/>
        <label>1</label>
    </ligand>
</feature>
<keyword evidence="6" id="KW-0934">Plastid</keyword>
<comment type="function">
    <text evidence="1">The light-harvesting complex (LHC) functions as a light receptor, it captures and delivers excitation energy to photosystems with which it is closely associated. Energy is transferred from the carotenoid and chlorophyll C (or B) to chlorophyll A and the photosynthetic reaction centers where it is used to synthesize ATP and reducing power.</text>
</comment>
<dbReference type="GO" id="GO:0009507">
    <property type="term" value="C:chloroplast"/>
    <property type="evidence" value="ECO:0007669"/>
    <property type="project" value="UniProtKB-SubCell"/>
</dbReference>
<dbReference type="GO" id="GO:0009765">
    <property type="term" value="P:photosynthesis, light harvesting"/>
    <property type="evidence" value="ECO:0007669"/>
    <property type="project" value="InterPro"/>
</dbReference>
<evidence type="ECO:0000256" key="8">
    <source>
        <dbReference type="PIRSR" id="PIRSR601344-1"/>
    </source>
</evidence>
<evidence type="ECO:0000256" key="9">
    <source>
        <dbReference type="SAM" id="SignalP"/>
    </source>
</evidence>
<feature type="binding site" evidence="8">
    <location>
        <position position="71"/>
    </location>
    <ligand>
        <name>chlorophyll a</name>
        <dbReference type="ChEBI" id="CHEBI:58416"/>
        <label>1</label>
    </ligand>
</feature>
<evidence type="ECO:0000256" key="4">
    <source>
        <dbReference type="ARBA" id="ARBA00022528"/>
    </source>
</evidence>
<dbReference type="GO" id="GO:0016168">
    <property type="term" value="F:chlorophyll binding"/>
    <property type="evidence" value="ECO:0007669"/>
    <property type="project" value="UniProtKB-KW"/>
</dbReference>
<evidence type="ECO:0000313" key="10">
    <source>
        <dbReference type="EMBL" id="CAE4633919.1"/>
    </source>
</evidence>
<dbReference type="InterPro" id="IPR001344">
    <property type="entry name" value="Chloro_AB-bd_pln"/>
</dbReference>
<evidence type="ECO:0000256" key="5">
    <source>
        <dbReference type="ARBA" id="ARBA00022531"/>
    </source>
</evidence>
<dbReference type="Pfam" id="PF00504">
    <property type="entry name" value="Chloroa_b-bind"/>
    <property type="match status" value="1"/>
</dbReference>
<evidence type="ECO:0000256" key="7">
    <source>
        <dbReference type="ARBA" id="ARBA00023243"/>
    </source>
</evidence>
<keyword evidence="4" id="KW-0150">Chloroplast</keyword>
<reference evidence="10" key="1">
    <citation type="submission" date="2021-01" db="EMBL/GenBank/DDBJ databases">
        <authorList>
            <person name="Corre E."/>
            <person name="Pelletier E."/>
            <person name="Niang G."/>
            <person name="Scheremetjew M."/>
            <person name="Finn R."/>
            <person name="Kale V."/>
            <person name="Holt S."/>
            <person name="Cochrane G."/>
            <person name="Meng A."/>
            <person name="Brown T."/>
            <person name="Cohen L."/>
        </authorList>
    </citation>
    <scope>NUCLEOTIDE SEQUENCE</scope>
    <source>
        <strain evidence="10">GSO104</strain>
    </source>
</reference>
<comment type="subcellular location">
    <subcellularLocation>
        <location evidence="2">Plastid</location>
        <location evidence="2">Chloroplast</location>
    </subcellularLocation>
</comment>
<proteinExistence type="inferred from homology"/>
<dbReference type="SUPFAM" id="SSF103511">
    <property type="entry name" value="Chlorophyll a-b binding protein"/>
    <property type="match status" value="1"/>
</dbReference>
<feature type="signal peptide" evidence="9">
    <location>
        <begin position="1"/>
        <end position="15"/>
    </location>
</feature>
<feature type="binding site" evidence="8">
    <location>
        <position position="178"/>
    </location>
    <ligand>
        <name>chlorophyll a</name>
        <dbReference type="ChEBI" id="CHEBI:58416"/>
        <label>1</label>
    </ligand>
</feature>
<protein>
    <recommendedName>
        <fullName evidence="11">Plastid light harvesting protein</fullName>
    </recommendedName>
</protein>
<evidence type="ECO:0000256" key="6">
    <source>
        <dbReference type="ARBA" id="ARBA00022640"/>
    </source>
</evidence>
<comment type="similarity">
    <text evidence="3">Belongs to the fucoxanthin chlorophyll protein family.</text>
</comment>
<dbReference type="GO" id="GO:0016020">
    <property type="term" value="C:membrane"/>
    <property type="evidence" value="ECO:0007669"/>
    <property type="project" value="InterPro"/>
</dbReference>
<keyword evidence="9" id="KW-0732">Signal</keyword>
<accession>A0A7S4S3X7</accession>
<feature type="chain" id="PRO_5031309805" description="Plastid light harvesting protein" evidence="9">
    <location>
        <begin position="16"/>
        <end position="204"/>
    </location>
</feature>
<organism evidence="10">
    <name type="scientific">Ditylum brightwellii</name>
    <dbReference type="NCBI Taxonomy" id="49249"/>
    <lineage>
        <taxon>Eukaryota</taxon>
        <taxon>Sar</taxon>
        <taxon>Stramenopiles</taxon>
        <taxon>Ochrophyta</taxon>
        <taxon>Bacillariophyta</taxon>
        <taxon>Mediophyceae</taxon>
        <taxon>Lithodesmiophycidae</taxon>
        <taxon>Lithodesmiales</taxon>
        <taxon>Lithodesmiaceae</taxon>
        <taxon>Ditylum</taxon>
    </lineage>
</organism>